<reference evidence="1 2" key="1">
    <citation type="submission" date="2019-03" db="EMBL/GenBank/DDBJ databases">
        <title>First draft genome of Liparis tanakae, snailfish: a comprehensive survey of snailfish specific genes.</title>
        <authorList>
            <person name="Kim W."/>
            <person name="Song I."/>
            <person name="Jeong J.-H."/>
            <person name="Kim D."/>
            <person name="Kim S."/>
            <person name="Ryu S."/>
            <person name="Song J.Y."/>
            <person name="Lee S.K."/>
        </authorList>
    </citation>
    <scope>NUCLEOTIDE SEQUENCE [LARGE SCALE GENOMIC DNA]</scope>
    <source>
        <tissue evidence="1">Muscle</tissue>
    </source>
</reference>
<organism evidence="1 2">
    <name type="scientific">Liparis tanakae</name>
    <name type="common">Tanaka's snailfish</name>
    <dbReference type="NCBI Taxonomy" id="230148"/>
    <lineage>
        <taxon>Eukaryota</taxon>
        <taxon>Metazoa</taxon>
        <taxon>Chordata</taxon>
        <taxon>Craniata</taxon>
        <taxon>Vertebrata</taxon>
        <taxon>Euteleostomi</taxon>
        <taxon>Actinopterygii</taxon>
        <taxon>Neopterygii</taxon>
        <taxon>Teleostei</taxon>
        <taxon>Neoteleostei</taxon>
        <taxon>Acanthomorphata</taxon>
        <taxon>Eupercaria</taxon>
        <taxon>Perciformes</taxon>
        <taxon>Cottioidei</taxon>
        <taxon>Cottales</taxon>
        <taxon>Liparidae</taxon>
        <taxon>Liparis</taxon>
    </lineage>
</organism>
<dbReference type="Proteomes" id="UP000314294">
    <property type="component" value="Unassembled WGS sequence"/>
</dbReference>
<proteinExistence type="predicted"/>
<protein>
    <submittedName>
        <fullName evidence="1">Uncharacterized protein</fullName>
    </submittedName>
</protein>
<dbReference type="AlphaFoldDB" id="A0A4Z2I9P4"/>
<evidence type="ECO:0000313" key="1">
    <source>
        <dbReference type="EMBL" id="TNN73843.1"/>
    </source>
</evidence>
<comment type="caution">
    <text evidence="1">The sequence shown here is derived from an EMBL/GenBank/DDBJ whole genome shotgun (WGS) entry which is preliminary data.</text>
</comment>
<name>A0A4Z2I9P4_9TELE</name>
<dbReference type="EMBL" id="SRLO01000120">
    <property type="protein sequence ID" value="TNN73843.1"/>
    <property type="molecule type" value="Genomic_DNA"/>
</dbReference>
<sequence length="152" mass="16860">MEFSYTGTLASDGLTPPAQGYEVVPERLFLSQLLKGGVVVAQCGSQAPEEDVRLLATARDRGCLDVLGPRWSRLITFHNRANAAAEQNQAEPVARGPEAHSNQLAAAWRAGRSRHCTSTSFTRRSQSLVERREMAFWTRVGLNYSRAPLEFR</sequence>
<keyword evidence="2" id="KW-1185">Reference proteome</keyword>
<evidence type="ECO:0000313" key="2">
    <source>
        <dbReference type="Proteomes" id="UP000314294"/>
    </source>
</evidence>
<accession>A0A4Z2I9P4</accession>
<gene>
    <name evidence="1" type="ORF">EYF80_015860</name>
</gene>